<reference evidence="1" key="2">
    <citation type="submission" date="2020-11" db="EMBL/GenBank/DDBJ databases">
        <authorList>
            <person name="McCartney M.A."/>
            <person name="Auch B."/>
            <person name="Kono T."/>
            <person name="Mallez S."/>
            <person name="Becker A."/>
            <person name="Gohl D.M."/>
            <person name="Silverstein K.A.T."/>
            <person name="Koren S."/>
            <person name="Bechman K.B."/>
            <person name="Herman A."/>
            <person name="Abrahante J.E."/>
            <person name="Garbe J."/>
        </authorList>
    </citation>
    <scope>NUCLEOTIDE SEQUENCE</scope>
    <source>
        <strain evidence="1">Duluth1</strain>
        <tissue evidence="1">Whole animal</tissue>
    </source>
</reference>
<name>A0A9D4JFY7_DREPO</name>
<keyword evidence="2" id="KW-1185">Reference proteome</keyword>
<sequence>MLTDVQEQSLVRFMTYMANQKRRVLFNLETGPSDKYFRELFARHPEITEKRAETLDKAWKSMQETTSHQHITAHLCISAAGRMIPLLVIFPVSGPLKAKFSKLASNLGHTVNHVTLGKDKFLVLVRHAIEQASPASISDAFRKSEFFAVNKSAIDQSKIVKPMFNAESKVDNCQPSAETCPTCGAFTKNPLGVQGFIPESLGHILVPPRMPPKDKKKPKTITSGRILTGEEMLI</sequence>
<evidence type="ECO:0000313" key="2">
    <source>
        <dbReference type="Proteomes" id="UP000828390"/>
    </source>
</evidence>
<evidence type="ECO:0000313" key="1">
    <source>
        <dbReference type="EMBL" id="KAH3811326.1"/>
    </source>
</evidence>
<dbReference type="EMBL" id="JAIWYP010000006">
    <property type="protein sequence ID" value="KAH3811326.1"/>
    <property type="molecule type" value="Genomic_DNA"/>
</dbReference>
<organism evidence="1 2">
    <name type="scientific">Dreissena polymorpha</name>
    <name type="common">Zebra mussel</name>
    <name type="synonym">Mytilus polymorpha</name>
    <dbReference type="NCBI Taxonomy" id="45954"/>
    <lineage>
        <taxon>Eukaryota</taxon>
        <taxon>Metazoa</taxon>
        <taxon>Spiralia</taxon>
        <taxon>Lophotrochozoa</taxon>
        <taxon>Mollusca</taxon>
        <taxon>Bivalvia</taxon>
        <taxon>Autobranchia</taxon>
        <taxon>Heteroconchia</taxon>
        <taxon>Euheterodonta</taxon>
        <taxon>Imparidentia</taxon>
        <taxon>Neoheterodontei</taxon>
        <taxon>Myida</taxon>
        <taxon>Dreissenoidea</taxon>
        <taxon>Dreissenidae</taxon>
        <taxon>Dreissena</taxon>
    </lineage>
</organism>
<dbReference type="AlphaFoldDB" id="A0A9D4JFY7"/>
<protein>
    <submittedName>
        <fullName evidence="1">Uncharacterized protein</fullName>
    </submittedName>
</protein>
<reference evidence="1" key="1">
    <citation type="journal article" date="2019" name="bioRxiv">
        <title>The Genome of the Zebra Mussel, Dreissena polymorpha: A Resource for Invasive Species Research.</title>
        <authorList>
            <person name="McCartney M.A."/>
            <person name="Auch B."/>
            <person name="Kono T."/>
            <person name="Mallez S."/>
            <person name="Zhang Y."/>
            <person name="Obille A."/>
            <person name="Becker A."/>
            <person name="Abrahante J.E."/>
            <person name="Garbe J."/>
            <person name="Badalamenti J.P."/>
            <person name="Herman A."/>
            <person name="Mangelson H."/>
            <person name="Liachko I."/>
            <person name="Sullivan S."/>
            <person name="Sone E.D."/>
            <person name="Koren S."/>
            <person name="Silverstein K.A.T."/>
            <person name="Beckman K.B."/>
            <person name="Gohl D.M."/>
        </authorList>
    </citation>
    <scope>NUCLEOTIDE SEQUENCE</scope>
    <source>
        <strain evidence="1">Duluth1</strain>
        <tissue evidence="1">Whole animal</tissue>
    </source>
</reference>
<comment type="caution">
    <text evidence="1">The sequence shown here is derived from an EMBL/GenBank/DDBJ whole genome shotgun (WGS) entry which is preliminary data.</text>
</comment>
<dbReference type="Proteomes" id="UP000828390">
    <property type="component" value="Unassembled WGS sequence"/>
</dbReference>
<proteinExistence type="predicted"/>
<accession>A0A9D4JFY7</accession>
<gene>
    <name evidence="1" type="ORF">DPMN_139736</name>
</gene>